<dbReference type="PANTHER" id="PTHR19375">
    <property type="entry name" value="HEAT SHOCK PROTEIN 70KDA"/>
    <property type="match status" value="1"/>
</dbReference>
<evidence type="ECO:0000313" key="3">
    <source>
        <dbReference type="EMBL" id="MBA0857637.1"/>
    </source>
</evidence>
<keyword evidence="4" id="KW-1185">Reference proteome</keyword>
<sequence length="440" mass="48185">MAETAYTMEPDCETTEEKSSSAFPEIAIGIDIGTSECSVAVWNGSQVELLKNTRNELLICSDVPLNDDIPSVGTLDMGGRPFIAALVNNVWKSTTPEEVLALYLVELRIMAESKLKWPQQQQQQQQHMIHHNMDRGSKKVALIFNMGAGYCDVAVTATAGGVSQIKALAGSATGGEDFLQNMMCHLLLNFDSLFSSHEINEISSMCREEFEEVNQKIFEKCESLIIQCLHDAKVEVDDLTDVIVMGGCSYIPKIKNIVKSVCKRELYKGMNPLEAAVCGTALQGAVASGISDPLGDLDPLTIQTTPIGIQTNRNPFVSIIPRNITIPVHKELIVTTENDNQKEVLIVIYEGDAEKTEGNNLLGYFKIARIPPAPKGVPQIKVSMDINASNVLSLFAGLIMPGSQQPVVPIMEVRMPTVDDCYSCCAEALHREYLSTLNFI</sequence>
<dbReference type="InterPro" id="IPR029047">
    <property type="entry name" value="HSP70_peptide-bd_sf"/>
</dbReference>
<dbReference type="EMBL" id="JABFAF010000006">
    <property type="protein sequence ID" value="MBA0857637.1"/>
    <property type="molecule type" value="Genomic_DNA"/>
</dbReference>
<dbReference type="Proteomes" id="UP000593576">
    <property type="component" value="Unassembled WGS sequence"/>
</dbReference>
<dbReference type="Gene3D" id="3.30.420.40">
    <property type="match status" value="4"/>
</dbReference>
<keyword evidence="1" id="KW-0547">Nucleotide-binding</keyword>
<dbReference type="OrthoDB" id="980246at2759"/>
<comment type="caution">
    <text evidence="3">The sequence shown here is derived from an EMBL/GenBank/DDBJ whole genome shotgun (WGS) entry which is preliminary data.</text>
</comment>
<dbReference type="Gene3D" id="2.60.34.10">
    <property type="entry name" value="Substrate Binding Domain Of DNAk, Chain A, domain 1"/>
    <property type="match status" value="1"/>
</dbReference>
<reference evidence="3 4" key="1">
    <citation type="journal article" date="2019" name="Genome Biol. Evol.">
        <title>Insights into the evolution of the New World diploid cottons (Gossypium, subgenus Houzingenia) based on genome sequencing.</title>
        <authorList>
            <person name="Grover C.E."/>
            <person name="Arick M.A. 2nd"/>
            <person name="Thrash A."/>
            <person name="Conover J.L."/>
            <person name="Sanders W.S."/>
            <person name="Peterson D.G."/>
            <person name="Frelichowski J.E."/>
            <person name="Scheffler J.A."/>
            <person name="Scheffler B.E."/>
            <person name="Wendel J.F."/>
        </authorList>
    </citation>
    <scope>NUCLEOTIDE SEQUENCE [LARGE SCALE GENOMIC DNA]</scope>
    <source>
        <strain evidence="3">1</strain>
        <tissue evidence="3">Leaf</tissue>
    </source>
</reference>
<dbReference type="FunFam" id="2.60.34.10:FF:000019">
    <property type="entry name" value="Heat shock 70 kDa protein 8"/>
    <property type="match status" value="1"/>
</dbReference>
<dbReference type="InterPro" id="IPR043129">
    <property type="entry name" value="ATPase_NBD"/>
</dbReference>
<organism evidence="3 4">
    <name type="scientific">Gossypium schwendimanii</name>
    <name type="common">Cotton</name>
    <dbReference type="NCBI Taxonomy" id="34291"/>
    <lineage>
        <taxon>Eukaryota</taxon>
        <taxon>Viridiplantae</taxon>
        <taxon>Streptophyta</taxon>
        <taxon>Embryophyta</taxon>
        <taxon>Tracheophyta</taxon>
        <taxon>Spermatophyta</taxon>
        <taxon>Magnoliopsida</taxon>
        <taxon>eudicotyledons</taxon>
        <taxon>Gunneridae</taxon>
        <taxon>Pentapetalae</taxon>
        <taxon>rosids</taxon>
        <taxon>malvids</taxon>
        <taxon>Malvales</taxon>
        <taxon>Malvaceae</taxon>
        <taxon>Malvoideae</taxon>
        <taxon>Gossypium</taxon>
    </lineage>
</organism>
<dbReference type="GO" id="GO:0140662">
    <property type="term" value="F:ATP-dependent protein folding chaperone"/>
    <property type="evidence" value="ECO:0007669"/>
    <property type="project" value="InterPro"/>
</dbReference>
<dbReference type="AlphaFoldDB" id="A0A7J9LG50"/>
<dbReference type="Gene3D" id="3.90.640.10">
    <property type="entry name" value="Actin, Chain A, domain 4"/>
    <property type="match status" value="2"/>
</dbReference>
<proteinExistence type="predicted"/>
<protein>
    <recommendedName>
        <fullName evidence="5">Heat shock protein 70</fullName>
    </recommendedName>
</protein>
<keyword evidence="2" id="KW-0067">ATP-binding</keyword>
<dbReference type="SUPFAM" id="SSF100920">
    <property type="entry name" value="Heat shock protein 70kD (HSP70), peptide-binding domain"/>
    <property type="match status" value="1"/>
</dbReference>
<evidence type="ECO:0008006" key="5">
    <source>
        <dbReference type="Google" id="ProtNLM"/>
    </source>
</evidence>
<evidence type="ECO:0000313" key="4">
    <source>
        <dbReference type="Proteomes" id="UP000593576"/>
    </source>
</evidence>
<dbReference type="Pfam" id="PF00012">
    <property type="entry name" value="HSP70"/>
    <property type="match status" value="1"/>
</dbReference>
<dbReference type="SUPFAM" id="SSF53067">
    <property type="entry name" value="Actin-like ATPase domain"/>
    <property type="match status" value="2"/>
</dbReference>
<gene>
    <name evidence="3" type="ORF">Goshw_014975</name>
</gene>
<dbReference type="InterPro" id="IPR013126">
    <property type="entry name" value="Hsp_70_fam"/>
</dbReference>
<evidence type="ECO:0000256" key="2">
    <source>
        <dbReference type="ARBA" id="ARBA00022840"/>
    </source>
</evidence>
<dbReference type="GO" id="GO:0005524">
    <property type="term" value="F:ATP binding"/>
    <property type="evidence" value="ECO:0007669"/>
    <property type="project" value="UniProtKB-KW"/>
</dbReference>
<evidence type="ECO:0000256" key="1">
    <source>
        <dbReference type="ARBA" id="ARBA00022741"/>
    </source>
</evidence>
<name>A0A7J9LG50_GOSSC</name>
<accession>A0A7J9LG50</accession>